<feature type="region of interest" description="Disordered" evidence="7">
    <location>
        <begin position="421"/>
        <end position="540"/>
    </location>
</feature>
<evidence type="ECO:0000256" key="3">
    <source>
        <dbReference type="ARBA" id="ARBA00022884"/>
    </source>
</evidence>
<evidence type="ECO:0000256" key="5">
    <source>
        <dbReference type="ARBA" id="ARBA00023163"/>
    </source>
</evidence>
<feature type="compositionally biased region" description="Basic and acidic residues" evidence="7">
    <location>
        <begin position="1179"/>
        <end position="1191"/>
    </location>
</feature>
<dbReference type="InterPro" id="IPR056421">
    <property type="entry name" value="TPR_GEMI5"/>
</dbReference>
<feature type="compositionally biased region" description="Low complexity" evidence="7">
    <location>
        <begin position="7"/>
        <end position="23"/>
    </location>
</feature>
<dbReference type="InterPro" id="IPR015943">
    <property type="entry name" value="WD40/YVTN_repeat-like_dom_sf"/>
</dbReference>
<feature type="compositionally biased region" description="Low complexity" evidence="7">
    <location>
        <begin position="1043"/>
        <end position="1055"/>
    </location>
</feature>
<feature type="compositionally biased region" description="Polar residues" evidence="7">
    <location>
        <begin position="952"/>
        <end position="965"/>
    </location>
</feature>
<gene>
    <name evidence="9" type="ORF">BT63DRAFT_457226</name>
</gene>
<keyword evidence="6" id="KW-0539">Nucleus</keyword>
<sequence length="1789" mass="196051">MSHYGRQRSNSVNSRQSRQSQGNRSDRPRGPSAASGSYGAMAGPTLTPSNDSMFEACAATASYFLYAQLNVILCLHHDTLDIDRRFERHREDVRWIKVDNVSDRGAGRLTVSYDASQTAIVWDVIGGEELARFASYEEIRVASWMKNGEIAFGNEQGNIILFDPTTKEHLSRKTIYDPITALAPSTDCRTFAIGYANGSILIAALHPTFTMIHTLSTQRHPSPINELAWHGSSSKSKSDMLASQTMDGDLRVWSIPKSANGEPPSVIRNFQQGGMERTAGPCWFAWSKNGRIVQFIDSQTLAWDVRTKKVTYESVPTIEGVVGIANYGPQAVLFTIGRNHTVQQYDLNPNGTPMLVRNVQHVPSTLPPSPPMTDTDHMRMPPINQPPAEQRSSNNLPLYMDAASSEGGEGYGLMSPLQRIANDESASEQSEEEQEERDMVGPLSPVSSRSSNISRNSDRASDRNREKQKPVYPNRYERASSSRLRPQSPGMQSTRSGGTTVFSSTSSVASSTRKSRTSKLRQEVLRSPQEVKPSGPADLFPHVKARLSDIPFRPPRYPDGPRTPEMLRQEMFKTVFGWDGDVQELIREEMSLHEPNSSCAVLLAKWLGDLGADLAASMVGSESMTSSDWMLLALSAVGGDAQKKVGDAFVQRLLEKGDLHPAVAILLGLGEIHEAIEIYVSNKLYVEAVLLCCLMTPHDWQRQSHLVRLWGEQSIEQKQPELAVRCFACTSVESSEKWFSPAAKDAVYEAQMQYMGPGMSPADSSSPSSSLGPLPKRVAPRSAGLKLITDFSGKQGKLPRSALGDDKTPMVRDGVTPMDQTYSAAPGRSRPQFREPMSSVTATPGGLTSRRMPSRGRWVDELVTPIVNDHARTAIPSSAREIRAQQNLLIPNRRYDEDHLPSPASGVFTQQRAQGRTRNGSQNRKPQGLQLETNDIIVIDPSLPSGSSVSSFQTGTSHQTASPMMSRQGARSPAFGDANVPMSAKIRSLDEYINSLEAENAQYRAEASARQAEPQPKESRTMSRSRAPSETGSRRYIKPPKRSPSSPVSMSPDDPQIQISAFPRDDADAERLYRGITSPTESTMSRMTTDTTNSRRGRNKANSVSHGNGRTSSRATKQRAESVDPRQGTRGASRVRRERAESRPVSPDEPVGRRGRSRAADMGSRHSPGSPVSMTIGGADRDQSRARKPREQSVGAKVRARATSSNRQQQSPDRLRSRVRGTSTSRGPSPDHTAPRRVRSQSAKPADYRAESPPRRTGSRQTSRPAMPRLQTDFSEGSAPLRNKARNLAQEELEARRRSLARKDDAPIIPHPNDLRIPRSATSQGFPMSPVEWDSMRSQTVNPEMHNSRLNSVSNASDIRILTEHEMIRSHTADPHAERRQVGLPATPRAMRHPKHNEQEAPAVPQIPISITHTEPSPYDQQMPMLPSTTFTLPSSTFQPPSRAASAPPEKYNPQPSDHRRRASRQNSNEARVHSRMGSLNEIVQSPPPPPPVPAGVVVVEPVVLGAGVDMVDEHSGNVLPQLQHLADPGAMQVGFRPVSHMSTSDAGVIDIAIDNFTGAATPQASPPFHHPHMSLGGGNSSPPMGHRRVPSADAASIAPSLKSDNGISSKLRGVRDRLTPDRSASRTRGTSPGRQYRAPYESTQPAPYETLQSHAYHDPPPFERVGSAPPMTMHHASSSLDAATDAPMLLLPSTTYAAPRKNQNSVPRDPKAIRAAMTAEQVQFGMDAGGPLLPSTTYLPERPATTAPTSNVQLPRGMEHYRNHKEIRANMPPMSTQPGAAFMEGKPF</sequence>
<feature type="compositionally biased region" description="Acidic residues" evidence="7">
    <location>
        <begin position="425"/>
        <end position="436"/>
    </location>
</feature>
<feature type="compositionally biased region" description="Polar residues" evidence="7">
    <location>
        <begin position="907"/>
        <end position="933"/>
    </location>
</feature>
<feature type="compositionally biased region" description="Basic and acidic residues" evidence="7">
    <location>
        <begin position="456"/>
        <end position="480"/>
    </location>
</feature>
<feature type="compositionally biased region" description="Basic and acidic residues" evidence="7">
    <location>
        <begin position="1063"/>
        <end position="1073"/>
    </location>
</feature>
<feature type="compositionally biased region" description="Polar residues" evidence="7">
    <location>
        <begin position="481"/>
        <end position="492"/>
    </location>
</feature>
<feature type="region of interest" description="Disordered" evidence="7">
    <location>
        <begin position="1561"/>
        <end position="1643"/>
    </location>
</feature>
<feature type="region of interest" description="Disordered" evidence="7">
    <location>
        <begin position="795"/>
        <end position="852"/>
    </location>
</feature>
<dbReference type="InterPro" id="IPR001680">
    <property type="entry name" value="WD40_rpt"/>
</dbReference>
<keyword evidence="10" id="KW-1185">Reference proteome</keyword>
<feature type="compositionally biased region" description="Low complexity" evidence="7">
    <location>
        <begin position="493"/>
        <end position="512"/>
    </location>
</feature>
<evidence type="ECO:0000256" key="6">
    <source>
        <dbReference type="ARBA" id="ARBA00023242"/>
    </source>
</evidence>
<evidence type="ECO:0000259" key="8">
    <source>
        <dbReference type="Pfam" id="PF23774"/>
    </source>
</evidence>
<dbReference type="Gene3D" id="2.130.10.10">
    <property type="entry name" value="YVTN repeat-like/Quinoprotein amine dehydrogenase"/>
    <property type="match status" value="1"/>
</dbReference>
<feature type="compositionally biased region" description="Low complexity" evidence="7">
    <location>
        <begin position="30"/>
        <end position="42"/>
    </location>
</feature>
<accession>A0A6A6U6P2</accession>
<feature type="region of interest" description="Disordered" evidence="7">
    <location>
        <begin position="1004"/>
        <end position="1330"/>
    </location>
</feature>
<evidence type="ECO:0000256" key="4">
    <source>
        <dbReference type="ARBA" id="ARBA00023015"/>
    </source>
</evidence>
<dbReference type="GO" id="GO:0003723">
    <property type="term" value="F:RNA binding"/>
    <property type="evidence" value="ECO:0007669"/>
    <property type="project" value="UniProtKB-KW"/>
</dbReference>
<feature type="compositionally biased region" description="Polar residues" evidence="7">
    <location>
        <begin position="1022"/>
        <end position="1031"/>
    </location>
</feature>
<dbReference type="Pfam" id="PF23774">
    <property type="entry name" value="TPR_GEMI5"/>
    <property type="match status" value="1"/>
</dbReference>
<dbReference type="Proteomes" id="UP000799302">
    <property type="component" value="Unassembled WGS sequence"/>
</dbReference>
<evidence type="ECO:0000313" key="9">
    <source>
        <dbReference type="EMBL" id="KAF2667925.1"/>
    </source>
</evidence>
<keyword evidence="2" id="KW-0597">Phosphoprotein</keyword>
<feature type="region of interest" description="Disordered" evidence="7">
    <location>
        <begin position="895"/>
        <end position="978"/>
    </location>
</feature>
<name>A0A6A6U6P2_9PEZI</name>
<evidence type="ECO:0000256" key="7">
    <source>
        <dbReference type="SAM" id="MobiDB-lite"/>
    </source>
</evidence>
<dbReference type="OrthoDB" id="7326421at2759"/>
<feature type="compositionally biased region" description="Low complexity" evidence="7">
    <location>
        <begin position="757"/>
        <end position="775"/>
    </location>
</feature>
<dbReference type="SMART" id="SM00320">
    <property type="entry name" value="WD40"/>
    <property type="match status" value="3"/>
</dbReference>
<feature type="region of interest" description="Disordered" evidence="7">
    <location>
        <begin position="363"/>
        <end position="394"/>
    </location>
</feature>
<feature type="region of interest" description="Disordered" evidence="7">
    <location>
        <begin position="757"/>
        <end position="776"/>
    </location>
</feature>
<evidence type="ECO:0000256" key="1">
    <source>
        <dbReference type="ARBA" id="ARBA00004123"/>
    </source>
</evidence>
<dbReference type="SUPFAM" id="SSF50978">
    <property type="entry name" value="WD40 repeat-like"/>
    <property type="match status" value="1"/>
</dbReference>
<feature type="compositionally biased region" description="Polar residues" evidence="7">
    <location>
        <begin position="1202"/>
        <end position="1212"/>
    </location>
</feature>
<keyword evidence="4" id="KW-0805">Transcription regulation</keyword>
<comment type="subcellular location">
    <subcellularLocation>
        <location evidence="1">Nucleus</location>
    </subcellularLocation>
</comment>
<dbReference type="GO" id="GO:0003712">
    <property type="term" value="F:transcription coregulator activity"/>
    <property type="evidence" value="ECO:0007669"/>
    <property type="project" value="InterPro"/>
</dbReference>
<keyword evidence="5" id="KW-0804">Transcription</keyword>
<feature type="domain" description="Gem-associated protein 5 TPR" evidence="8">
    <location>
        <begin position="575"/>
        <end position="728"/>
    </location>
</feature>
<dbReference type="GO" id="GO:0005634">
    <property type="term" value="C:nucleus"/>
    <property type="evidence" value="ECO:0007669"/>
    <property type="project" value="UniProtKB-SubCell"/>
</dbReference>
<dbReference type="PANTHER" id="PTHR15528:SF11">
    <property type="entry name" value="FI18188P1"/>
    <property type="match status" value="1"/>
</dbReference>
<dbReference type="PANTHER" id="PTHR15528">
    <property type="entry name" value="PEROXISOME PROLIFERATOR ACTIVATED RECEPTOR GAMMA COACTIVATOR 1 PGC-1 -RELATED"/>
    <property type="match status" value="1"/>
</dbReference>
<keyword evidence="3" id="KW-0694">RNA-binding</keyword>
<dbReference type="InterPro" id="IPR034605">
    <property type="entry name" value="PGC-1"/>
</dbReference>
<proteinExistence type="predicted"/>
<dbReference type="InterPro" id="IPR036322">
    <property type="entry name" value="WD40_repeat_dom_sf"/>
</dbReference>
<dbReference type="EMBL" id="MU004237">
    <property type="protein sequence ID" value="KAF2667925.1"/>
    <property type="molecule type" value="Genomic_DNA"/>
</dbReference>
<feature type="region of interest" description="Disordered" evidence="7">
    <location>
        <begin position="1388"/>
        <end position="1476"/>
    </location>
</feature>
<feature type="region of interest" description="Disordered" evidence="7">
    <location>
        <begin position="1"/>
        <end position="42"/>
    </location>
</feature>
<evidence type="ECO:0000256" key="2">
    <source>
        <dbReference type="ARBA" id="ARBA00022553"/>
    </source>
</evidence>
<feature type="compositionally biased region" description="Basic and acidic residues" evidence="7">
    <location>
        <begin position="1293"/>
        <end position="1306"/>
    </location>
</feature>
<feature type="compositionally biased region" description="Low complexity" evidence="7">
    <location>
        <begin position="1426"/>
        <end position="1442"/>
    </location>
</feature>
<evidence type="ECO:0000313" key="10">
    <source>
        <dbReference type="Proteomes" id="UP000799302"/>
    </source>
</evidence>
<reference evidence="9" key="1">
    <citation type="journal article" date="2020" name="Stud. Mycol.">
        <title>101 Dothideomycetes genomes: a test case for predicting lifestyles and emergence of pathogens.</title>
        <authorList>
            <person name="Haridas S."/>
            <person name="Albert R."/>
            <person name="Binder M."/>
            <person name="Bloem J."/>
            <person name="Labutti K."/>
            <person name="Salamov A."/>
            <person name="Andreopoulos B."/>
            <person name="Baker S."/>
            <person name="Barry K."/>
            <person name="Bills G."/>
            <person name="Bluhm B."/>
            <person name="Cannon C."/>
            <person name="Castanera R."/>
            <person name="Culley D."/>
            <person name="Daum C."/>
            <person name="Ezra D."/>
            <person name="Gonzalez J."/>
            <person name="Henrissat B."/>
            <person name="Kuo A."/>
            <person name="Liang C."/>
            <person name="Lipzen A."/>
            <person name="Lutzoni F."/>
            <person name="Magnuson J."/>
            <person name="Mondo S."/>
            <person name="Nolan M."/>
            <person name="Ohm R."/>
            <person name="Pangilinan J."/>
            <person name="Park H.-J."/>
            <person name="Ramirez L."/>
            <person name="Alfaro M."/>
            <person name="Sun H."/>
            <person name="Tritt A."/>
            <person name="Yoshinaga Y."/>
            <person name="Zwiers L.-H."/>
            <person name="Turgeon B."/>
            <person name="Goodwin S."/>
            <person name="Spatafora J."/>
            <person name="Crous P."/>
            <person name="Grigoriev I."/>
        </authorList>
    </citation>
    <scope>NUCLEOTIDE SEQUENCE</scope>
    <source>
        <strain evidence="9">CBS 115976</strain>
    </source>
</reference>
<feature type="compositionally biased region" description="Basic and acidic residues" evidence="7">
    <location>
        <begin position="1614"/>
        <end position="1625"/>
    </location>
</feature>
<organism evidence="9 10">
    <name type="scientific">Microthyrium microscopicum</name>
    <dbReference type="NCBI Taxonomy" id="703497"/>
    <lineage>
        <taxon>Eukaryota</taxon>
        <taxon>Fungi</taxon>
        <taxon>Dikarya</taxon>
        <taxon>Ascomycota</taxon>
        <taxon>Pezizomycotina</taxon>
        <taxon>Dothideomycetes</taxon>
        <taxon>Dothideomycetes incertae sedis</taxon>
        <taxon>Microthyriales</taxon>
        <taxon>Microthyriaceae</taxon>
        <taxon>Microthyrium</taxon>
    </lineage>
</organism>
<feature type="compositionally biased region" description="Polar residues" evidence="7">
    <location>
        <begin position="1077"/>
        <end position="1115"/>
    </location>
</feature>
<feature type="compositionally biased region" description="Low complexity" evidence="7">
    <location>
        <begin position="942"/>
        <end position="951"/>
    </location>
</feature>
<protein>
    <recommendedName>
        <fullName evidence="8">Gem-associated protein 5 TPR domain-containing protein</fullName>
    </recommendedName>
</protein>
<dbReference type="GO" id="GO:0045944">
    <property type="term" value="P:positive regulation of transcription by RNA polymerase II"/>
    <property type="evidence" value="ECO:0007669"/>
    <property type="project" value="TreeGrafter"/>
</dbReference>